<protein>
    <submittedName>
        <fullName evidence="1">Uncharacterized protein</fullName>
    </submittedName>
</protein>
<comment type="caution">
    <text evidence="1">The sequence shown here is derived from an EMBL/GenBank/DDBJ whole genome shotgun (WGS) entry which is preliminary data.</text>
</comment>
<keyword evidence="2" id="KW-1185">Reference proteome</keyword>
<accession>A0A8J2L0W8</accession>
<dbReference type="EMBL" id="CAJVCH010541461">
    <property type="protein sequence ID" value="CAG7826877.1"/>
    <property type="molecule type" value="Genomic_DNA"/>
</dbReference>
<name>A0A8J2L0W8_9HEXA</name>
<evidence type="ECO:0000313" key="2">
    <source>
        <dbReference type="Proteomes" id="UP000708208"/>
    </source>
</evidence>
<dbReference type="AlphaFoldDB" id="A0A8J2L0W8"/>
<dbReference type="Proteomes" id="UP000708208">
    <property type="component" value="Unassembled WGS sequence"/>
</dbReference>
<dbReference type="OrthoDB" id="6366580at2759"/>
<sequence>MADNARENVDAFGKANVFVEEAATDAINETTGEIVDVDSICSDDEDSDSIDLSRSHEIATEDEIEVMFGTEDADDQLVDEASKWASKDIVRLGCVNHAIQLVVKECLLKNPTAVSIQSKMDKLVAFFNRSNYWHKKLVKRTTKGLIKIGDTRWNGFLHSLCRLLEVNHNYHFHY</sequence>
<evidence type="ECO:0000313" key="1">
    <source>
        <dbReference type="EMBL" id="CAG7826877.1"/>
    </source>
</evidence>
<gene>
    <name evidence="1" type="ORF">AFUS01_LOCUS36909</name>
</gene>
<proteinExistence type="predicted"/>
<organism evidence="1 2">
    <name type="scientific">Allacma fusca</name>
    <dbReference type="NCBI Taxonomy" id="39272"/>
    <lineage>
        <taxon>Eukaryota</taxon>
        <taxon>Metazoa</taxon>
        <taxon>Ecdysozoa</taxon>
        <taxon>Arthropoda</taxon>
        <taxon>Hexapoda</taxon>
        <taxon>Collembola</taxon>
        <taxon>Symphypleona</taxon>
        <taxon>Sminthuridae</taxon>
        <taxon>Allacma</taxon>
    </lineage>
</organism>
<reference evidence="1" key="1">
    <citation type="submission" date="2021-06" db="EMBL/GenBank/DDBJ databases">
        <authorList>
            <person name="Hodson N. C."/>
            <person name="Mongue J. A."/>
            <person name="Jaron S. K."/>
        </authorList>
    </citation>
    <scope>NUCLEOTIDE SEQUENCE</scope>
</reference>